<dbReference type="SUPFAM" id="SSF49562">
    <property type="entry name" value="C2 domain (Calcium/lipid-binding domain, CaLB)"/>
    <property type="match status" value="5"/>
</dbReference>
<evidence type="ECO:0000256" key="1">
    <source>
        <dbReference type="ARBA" id="ARBA00004167"/>
    </source>
</evidence>
<dbReference type="GO" id="GO:0007009">
    <property type="term" value="P:plasma membrane organization"/>
    <property type="evidence" value="ECO:0007669"/>
    <property type="project" value="TreeGrafter"/>
</dbReference>
<gene>
    <name evidence="7" type="ORF">BpHYR1_016588</name>
</gene>
<reference evidence="7 8" key="1">
    <citation type="journal article" date="2018" name="Sci. Rep.">
        <title>Genomic signatures of local adaptation to the degree of environmental predictability in rotifers.</title>
        <authorList>
            <person name="Franch-Gras L."/>
            <person name="Hahn C."/>
            <person name="Garcia-Roger E.M."/>
            <person name="Carmona M.J."/>
            <person name="Serra M."/>
            <person name="Gomez A."/>
        </authorList>
    </citation>
    <scope>NUCLEOTIDE SEQUENCE [LARGE SCALE GENOMIC DNA]</scope>
    <source>
        <strain evidence="7">HYR1</strain>
    </source>
</reference>
<feature type="domain" description="C2" evidence="6">
    <location>
        <begin position="1034"/>
        <end position="1156"/>
    </location>
</feature>
<evidence type="ECO:0000256" key="5">
    <source>
        <dbReference type="ARBA" id="ARBA00023136"/>
    </source>
</evidence>
<accession>A0A3M7SKH4</accession>
<keyword evidence="3" id="KW-0677">Repeat</keyword>
<feature type="domain" description="C2" evidence="6">
    <location>
        <begin position="255"/>
        <end position="375"/>
    </location>
</feature>
<dbReference type="EMBL" id="REGN01001205">
    <property type="protein sequence ID" value="RNA36291.1"/>
    <property type="molecule type" value="Genomic_DNA"/>
</dbReference>
<evidence type="ECO:0000313" key="8">
    <source>
        <dbReference type="Proteomes" id="UP000276133"/>
    </source>
</evidence>
<dbReference type="PROSITE" id="PS50004">
    <property type="entry name" value="C2"/>
    <property type="match status" value="5"/>
</dbReference>
<organism evidence="7 8">
    <name type="scientific">Brachionus plicatilis</name>
    <name type="common">Marine rotifer</name>
    <name type="synonym">Brachionus muelleri</name>
    <dbReference type="NCBI Taxonomy" id="10195"/>
    <lineage>
        <taxon>Eukaryota</taxon>
        <taxon>Metazoa</taxon>
        <taxon>Spiralia</taxon>
        <taxon>Gnathifera</taxon>
        <taxon>Rotifera</taxon>
        <taxon>Eurotatoria</taxon>
        <taxon>Monogononta</taxon>
        <taxon>Pseudotrocha</taxon>
        <taxon>Ploima</taxon>
        <taxon>Brachionidae</taxon>
        <taxon>Brachionus</taxon>
    </lineage>
</organism>
<dbReference type="Pfam" id="PF08151">
    <property type="entry name" value="FerI"/>
    <property type="match status" value="1"/>
</dbReference>
<dbReference type="PANTHER" id="PTHR12546">
    <property type="entry name" value="FER-1-LIKE"/>
    <property type="match status" value="1"/>
</dbReference>
<evidence type="ECO:0000313" key="7">
    <source>
        <dbReference type="EMBL" id="RNA36291.1"/>
    </source>
</evidence>
<dbReference type="InterPro" id="IPR012561">
    <property type="entry name" value="Ferlin_B-domain"/>
</dbReference>
<feature type="domain" description="C2" evidence="6">
    <location>
        <begin position="1526"/>
        <end position="1643"/>
    </location>
</feature>
<evidence type="ECO:0000256" key="4">
    <source>
        <dbReference type="ARBA" id="ARBA00022989"/>
    </source>
</evidence>
<comment type="subcellular location">
    <subcellularLocation>
        <location evidence="1">Membrane</location>
        <topology evidence="1">Single-pass membrane protein</topology>
    </subcellularLocation>
</comment>
<dbReference type="Pfam" id="PF22901">
    <property type="entry name" value="dsrm_Ferlin"/>
    <property type="match status" value="1"/>
</dbReference>
<protein>
    <submittedName>
        <fullName evidence="7">Otoferlin isoform X1</fullName>
    </submittedName>
</protein>
<evidence type="ECO:0000259" key="6">
    <source>
        <dbReference type="PROSITE" id="PS50004"/>
    </source>
</evidence>
<dbReference type="Gene3D" id="2.60.40.150">
    <property type="entry name" value="C2 domain"/>
    <property type="match status" value="5"/>
</dbReference>
<dbReference type="STRING" id="10195.A0A3M7SKH4"/>
<dbReference type="InterPro" id="IPR037723">
    <property type="entry name" value="C2D_Ferlin"/>
</dbReference>
<dbReference type="CDD" id="cd04037">
    <property type="entry name" value="C2E_Ferlin"/>
    <property type="match status" value="1"/>
</dbReference>
<dbReference type="InterPro" id="IPR037724">
    <property type="entry name" value="C2E_Ferlin"/>
</dbReference>
<dbReference type="SMART" id="SM00239">
    <property type="entry name" value="C2"/>
    <property type="match status" value="5"/>
</dbReference>
<keyword evidence="2" id="KW-0812">Transmembrane</keyword>
<comment type="caution">
    <text evidence="7">The sequence shown here is derived from an EMBL/GenBank/DDBJ whole genome shotgun (WGS) entry which is preliminary data.</text>
</comment>
<dbReference type="SMART" id="SM01201">
    <property type="entry name" value="FerB"/>
    <property type="match status" value="1"/>
</dbReference>
<dbReference type="CDD" id="cd08374">
    <property type="entry name" value="C2F_Ferlin"/>
    <property type="match status" value="1"/>
</dbReference>
<sequence>MSLIVELESVYNDRIQNKIQCLCKVIFKNATQIRTLDENSLTKQIKNDEFYEEDERSSFLSQTSQEIKYNLGSEIKSDDFLRIECFRIGRFHKKPFGAYTMLLESLTKGEKGFQIDDFLSDPKTNNLLKDKIIFSLKYRQPVEKIINGDIQVIQFDEERNSNLNKTLDVESDLLNLEELDFMNFSSDFKKSSLKQKSQILNSPLSLKGAIGKATLSLAQVAYNPNFILNDEMIKDEEFINEILKNLSDSRGLRINKNVSQLICKRQSNRLTSWQIRVNLIEIRHLLGTNKEVYCVVYIGDQVFKSNTKPIDKLKFFEVFTTRLDNVRSSKVFSQIISILVYFKQFLKSDLLIGKFEIDLGTIYNQPNHEYYHKWGSIMPDDNTMSVGSSGGSYSSVSNPKAYVKCDLMVHAKGDKAISHPKDNSEKEDEIDNNMILPHGLENPRVMIELNVIIHSADILMKYRINKFNRIKNQIINWKKNLTWTADDEDVFTTDLRSGSYTALKMENEEKFSDFESLNLFVRITFCGITKGSFYREIALVPVQSFDAAKLAAKKALSKQSNQRRTSSIKSTTRPLWNESFKFVYLFPSLIRLFQIELCSEQSFGDKVLATEYLNIEEISDYSACGFYPTFGPSNIDMYSEPGNQRIRSNTLNSSNSDLSSATETLPLKTSDNFNLINKSYIPINGSTPGGGDYVARLLLKIESNSLKNSKHQSDSADLSENVQAPILENQRKFTLFAMISDVNMIDARYQSDLSFQLCIGSNGYEGSYRNNLAKENFFSNFTKNHKPVRLGPKMPLYLPFDKVKPCINLNFCIEDLRYIMFLKNFLLKTIKILLSSAYNLFNQYQDPENFKKYRSEILRIIKYIQQIFLKNKFMTDLDQKKAKRLVTDLDNTIKLIKALPADEKSDKSFRKFDLNRIVESIARVNKYLNEPLNLFPDVNLWLLSNNEPIGICTIKSSDIIWSEKSIERGIICNQMIYTDIKSLNPKDFEKPMSENLARIRFYMWLGLENEIDSIFTNLPQGYGLNENFFNQFNLPTQIFFNNKLSFELIANIYQGRDLLGMDSTGLSDPYVKITLGNQSVFSKPIIQTNNPKWNVSLYIREIYLYFEFEGVVKNPPEIVLEIYDQDLVGENEFMGKSTIKPTVLRNFLSSPKLKWHKIHLGNETVGDILASFELVMLTEENFFQRETRNESIPWEIVPTMSTYTLEIAFWGLRNVKLNNSVLFSREKIKICVQIGDQTFESNKIENFFSNDNFLNIYQKHLIELPVQDEYKPHLNIKCLCENSIGKEQLIGSFTVKTINDFFKSLPELREKYKSYVQRENGKNLLRLSSSYYTNLESITKIHVTSISKKTNIVKEKSSKSEPDFDCEYLDWWSKYYASFKEEENCIATDELNMAQEKKIKEMADAPKKHRRVSITSIKNLTKRAKMRKLSLMEEKTNKGESESDKEEEPILVKNKQTIEKIEILECELEKDERFSDGFDMLRTFPLYKGKNQQNNSEAIQCHFKGNFLIYKEDSSLQNLFENSILKRYGGFLRLIPPNTPVPIKVRVYIVNAVLSPPTDNQLFDPYITIQIGDRSFEYSESANHSTLEPVFGCMYEYDVKLPYESQITVSIKDWGLIGNKGLIGKTVIDLEDRFYSSCYSMCGIPKKYEISGYNAWRDKLFPTQILALLCRKWRLKLPDYGSDYLIVYTLEEKSKEYKFEFSEERSIVNKNDQFVTSIRTPGIDYRIIREELALSALNDWHNITGTYLVPEHLETRYLYNPDQPEFEQGKIRMWIDIFSLDDNSSIFHNQIPKPVDISPRKPKKFQLRVNIYNTEDVILDDENPLTGERSSDIYIKAYLADKVDEVQRTDTHFRSLNGDGKFNWRFIFDFEYLPAEEMIIYKQKPSKFSLYTVEKKVEPTITFECWDADLISSDDILGSLQLNICKMIKGAKSSSFLKNHRGWWPFTIFDSNKSIKLS</sequence>
<feature type="domain" description="C2" evidence="6">
    <location>
        <begin position="477"/>
        <end position="630"/>
    </location>
</feature>
<feature type="non-terminal residue" evidence="7">
    <location>
        <position position="1958"/>
    </location>
</feature>
<proteinExistence type="predicted"/>
<evidence type="ECO:0000256" key="2">
    <source>
        <dbReference type="ARBA" id="ARBA00022692"/>
    </source>
</evidence>
<dbReference type="Pfam" id="PF08150">
    <property type="entry name" value="FerB"/>
    <property type="match status" value="1"/>
</dbReference>
<dbReference type="GO" id="GO:0016020">
    <property type="term" value="C:membrane"/>
    <property type="evidence" value="ECO:0007669"/>
    <property type="project" value="UniProtKB-SubCell"/>
</dbReference>
<keyword evidence="8" id="KW-1185">Reference proteome</keyword>
<dbReference type="CDD" id="cd04017">
    <property type="entry name" value="C2D_Ferlin"/>
    <property type="match status" value="1"/>
</dbReference>
<dbReference type="InterPro" id="IPR037725">
    <property type="entry name" value="C2F_Ferlin"/>
</dbReference>
<feature type="domain" description="C2" evidence="6">
    <location>
        <begin position="1787"/>
        <end position="1937"/>
    </location>
</feature>
<dbReference type="InterPro" id="IPR035892">
    <property type="entry name" value="C2_domain_sf"/>
</dbReference>
<dbReference type="InterPro" id="IPR037721">
    <property type="entry name" value="Ferlin"/>
</dbReference>
<name>A0A3M7SKH4_BRAPC</name>
<keyword evidence="5" id="KW-0472">Membrane</keyword>
<dbReference type="Proteomes" id="UP000276133">
    <property type="component" value="Unassembled WGS sequence"/>
</dbReference>
<dbReference type="SMART" id="SM01202">
    <property type="entry name" value="FerI"/>
    <property type="match status" value="1"/>
</dbReference>
<dbReference type="InterPro" id="IPR000008">
    <property type="entry name" value="C2_dom"/>
</dbReference>
<dbReference type="InterPro" id="IPR012968">
    <property type="entry name" value="FerIin_dom"/>
</dbReference>
<dbReference type="Pfam" id="PF00168">
    <property type="entry name" value="C2"/>
    <property type="match status" value="6"/>
</dbReference>
<evidence type="ECO:0000256" key="3">
    <source>
        <dbReference type="ARBA" id="ARBA00022737"/>
    </source>
</evidence>
<dbReference type="InterPro" id="IPR055072">
    <property type="entry name" value="Ferlin_DSRM"/>
</dbReference>
<keyword evidence="4" id="KW-1133">Transmembrane helix</keyword>
<dbReference type="OrthoDB" id="270970at2759"/>
<dbReference type="PANTHER" id="PTHR12546:SF60">
    <property type="entry name" value="MISFIRE, ISOFORM F"/>
    <property type="match status" value="1"/>
</dbReference>